<dbReference type="NCBIfam" id="NF033748">
    <property type="entry name" value="class_F_sortase"/>
    <property type="match status" value="1"/>
</dbReference>
<dbReference type="InterPro" id="IPR005754">
    <property type="entry name" value="Sortase"/>
</dbReference>
<dbReference type="Proteomes" id="UP001602370">
    <property type="component" value="Unassembled WGS sequence"/>
</dbReference>
<protein>
    <submittedName>
        <fullName evidence="2">Class F sortase</fullName>
    </submittedName>
</protein>
<proteinExistence type="predicted"/>
<evidence type="ECO:0000313" key="3">
    <source>
        <dbReference type="Proteomes" id="UP001602370"/>
    </source>
</evidence>
<gene>
    <name evidence="2" type="ORF">ACFY8C_20180</name>
</gene>
<dbReference type="CDD" id="cd05829">
    <property type="entry name" value="Sortase_F"/>
    <property type="match status" value="1"/>
</dbReference>
<dbReference type="InterPro" id="IPR023365">
    <property type="entry name" value="Sortase_dom-sf"/>
</dbReference>
<evidence type="ECO:0000313" key="2">
    <source>
        <dbReference type="EMBL" id="MFF5920637.1"/>
    </source>
</evidence>
<dbReference type="EMBL" id="JBIBDZ010000005">
    <property type="protein sequence ID" value="MFF5920637.1"/>
    <property type="molecule type" value="Genomic_DNA"/>
</dbReference>
<name>A0ABW6XTB4_9ACTN</name>
<accession>A0ABW6XTB4</accession>
<organism evidence="2 3">
    <name type="scientific">Streptomyces flavochromogenes</name>
    <dbReference type="NCBI Taxonomy" id="68199"/>
    <lineage>
        <taxon>Bacteria</taxon>
        <taxon>Bacillati</taxon>
        <taxon>Actinomycetota</taxon>
        <taxon>Actinomycetes</taxon>
        <taxon>Kitasatosporales</taxon>
        <taxon>Streptomycetaceae</taxon>
        <taxon>Streptomyces</taxon>
    </lineage>
</organism>
<dbReference type="InterPro" id="IPR042001">
    <property type="entry name" value="Sortase_F"/>
</dbReference>
<keyword evidence="1" id="KW-0378">Hydrolase</keyword>
<sequence length="225" mass="23229">MTGRSGGGARADGAGRHGAWGLVVVVLLVGVHLVRGGTDEIRADGPPQPLSAAAPDGARAAEAALVPASVPDPLPPSTPLRVRVQAVRIDAPITKVGLDADGWIEAPPPAENRLAGWFTGAVTPGERGTAVVVGHVDVPGGRAVFYDLGALRKGHRVEIARRDGRTAVFTVYGVEVVPKEGFPAERVYGDAGVPELRLITCGGTFTEENGYAGNVVVSARLTEVR</sequence>
<keyword evidence="3" id="KW-1185">Reference proteome</keyword>
<dbReference type="SUPFAM" id="SSF63817">
    <property type="entry name" value="Sortase"/>
    <property type="match status" value="1"/>
</dbReference>
<comment type="caution">
    <text evidence="2">The sequence shown here is derived from an EMBL/GenBank/DDBJ whole genome shotgun (WGS) entry which is preliminary data.</text>
</comment>
<dbReference type="Pfam" id="PF04203">
    <property type="entry name" value="Sortase"/>
    <property type="match status" value="1"/>
</dbReference>
<reference evidence="2 3" key="1">
    <citation type="submission" date="2024-10" db="EMBL/GenBank/DDBJ databases">
        <title>The Natural Products Discovery Center: Release of the First 8490 Sequenced Strains for Exploring Actinobacteria Biosynthetic Diversity.</title>
        <authorList>
            <person name="Kalkreuter E."/>
            <person name="Kautsar S.A."/>
            <person name="Yang D."/>
            <person name="Bader C.D."/>
            <person name="Teijaro C.N."/>
            <person name="Fluegel L."/>
            <person name="Davis C.M."/>
            <person name="Simpson J.R."/>
            <person name="Lauterbach L."/>
            <person name="Steele A.D."/>
            <person name="Gui C."/>
            <person name="Meng S."/>
            <person name="Li G."/>
            <person name="Viehrig K."/>
            <person name="Ye F."/>
            <person name="Su P."/>
            <person name="Kiefer A.F."/>
            <person name="Nichols A."/>
            <person name="Cepeda A.J."/>
            <person name="Yan W."/>
            <person name="Fan B."/>
            <person name="Jiang Y."/>
            <person name="Adhikari A."/>
            <person name="Zheng C.-J."/>
            <person name="Schuster L."/>
            <person name="Cowan T.M."/>
            <person name="Smanski M.J."/>
            <person name="Chevrette M.G."/>
            <person name="De Carvalho L.P.S."/>
            <person name="Shen B."/>
        </authorList>
    </citation>
    <scope>NUCLEOTIDE SEQUENCE [LARGE SCALE GENOMIC DNA]</scope>
    <source>
        <strain evidence="2 3">NPDC012605</strain>
    </source>
</reference>
<evidence type="ECO:0000256" key="1">
    <source>
        <dbReference type="ARBA" id="ARBA00022801"/>
    </source>
</evidence>
<dbReference type="RefSeq" id="WP_030320228.1">
    <property type="nucleotide sequence ID" value="NZ_JBIBDZ010000005.1"/>
</dbReference>
<dbReference type="Gene3D" id="2.40.260.10">
    <property type="entry name" value="Sortase"/>
    <property type="match status" value="1"/>
</dbReference>